<gene>
    <name evidence="5" type="ORF">DXN04_32405</name>
</gene>
<evidence type="ECO:0000256" key="2">
    <source>
        <dbReference type="ARBA" id="ARBA00023125"/>
    </source>
</evidence>
<dbReference type="AlphaFoldDB" id="A0A3E1NSB0"/>
<comment type="caution">
    <text evidence="5">The sequence shown here is derived from an EMBL/GenBank/DDBJ whole genome shotgun (WGS) entry which is preliminary data.</text>
</comment>
<dbReference type="GO" id="GO:0003677">
    <property type="term" value="F:DNA binding"/>
    <property type="evidence" value="ECO:0007669"/>
    <property type="project" value="UniProtKB-KW"/>
</dbReference>
<dbReference type="RefSeq" id="WP_116857574.1">
    <property type="nucleotide sequence ID" value="NZ_QTJV01000019.1"/>
</dbReference>
<keyword evidence="2" id="KW-0238">DNA-binding</keyword>
<dbReference type="Pfam" id="PF01638">
    <property type="entry name" value="HxlR"/>
    <property type="match status" value="1"/>
</dbReference>
<dbReference type="InterPro" id="IPR036388">
    <property type="entry name" value="WH-like_DNA-bd_sf"/>
</dbReference>
<evidence type="ECO:0000313" key="5">
    <source>
        <dbReference type="EMBL" id="RFM30815.1"/>
    </source>
</evidence>
<dbReference type="EMBL" id="QTJV01000019">
    <property type="protein sequence ID" value="RFM30815.1"/>
    <property type="molecule type" value="Genomic_DNA"/>
</dbReference>
<dbReference type="PROSITE" id="PS51118">
    <property type="entry name" value="HTH_HXLR"/>
    <property type="match status" value="1"/>
</dbReference>
<protein>
    <submittedName>
        <fullName evidence="5">Transcriptional regulator</fullName>
    </submittedName>
</protein>
<dbReference type="InterPro" id="IPR002577">
    <property type="entry name" value="HTH_HxlR"/>
</dbReference>
<evidence type="ECO:0000256" key="1">
    <source>
        <dbReference type="ARBA" id="ARBA00023015"/>
    </source>
</evidence>
<dbReference type="SUPFAM" id="SSF46785">
    <property type="entry name" value="Winged helix' DNA-binding domain"/>
    <property type="match status" value="1"/>
</dbReference>
<dbReference type="Proteomes" id="UP000261174">
    <property type="component" value="Unassembled WGS sequence"/>
</dbReference>
<reference evidence="5 6" key="1">
    <citation type="submission" date="2018-08" db="EMBL/GenBank/DDBJ databases">
        <title>Chitinophaga sp. K20C18050901, a novel bacterium isolated from forest soil.</title>
        <authorList>
            <person name="Wang C."/>
        </authorList>
    </citation>
    <scope>NUCLEOTIDE SEQUENCE [LARGE SCALE GENOMIC DNA]</scope>
    <source>
        <strain evidence="5 6">K20C18050901</strain>
    </source>
</reference>
<dbReference type="Gene3D" id="1.10.10.10">
    <property type="entry name" value="Winged helix-like DNA-binding domain superfamily/Winged helix DNA-binding domain"/>
    <property type="match status" value="1"/>
</dbReference>
<keyword evidence="3" id="KW-0804">Transcription</keyword>
<keyword evidence="6" id="KW-1185">Reference proteome</keyword>
<proteinExistence type="predicted"/>
<dbReference type="InterPro" id="IPR036390">
    <property type="entry name" value="WH_DNA-bd_sf"/>
</dbReference>
<evidence type="ECO:0000313" key="6">
    <source>
        <dbReference type="Proteomes" id="UP000261174"/>
    </source>
</evidence>
<dbReference type="PANTHER" id="PTHR33204">
    <property type="entry name" value="TRANSCRIPTIONAL REGULATOR, MARR FAMILY"/>
    <property type="match status" value="1"/>
</dbReference>
<evidence type="ECO:0000256" key="3">
    <source>
        <dbReference type="ARBA" id="ARBA00023163"/>
    </source>
</evidence>
<feature type="domain" description="HTH hxlR-type" evidence="4">
    <location>
        <begin position="13"/>
        <end position="109"/>
    </location>
</feature>
<dbReference type="OrthoDB" id="9797599at2"/>
<sequence length="109" mass="12752">MEKYKLGDKVFDCPVGLASNAINGKWKLQILNLLSQEECMRYGNLKRRIEDVSEKMLIQHLRELEQDGLIERKLYPEVPPRVEYALTEVGRQIIPVIVALKQWGQLFRI</sequence>
<evidence type="ECO:0000259" key="4">
    <source>
        <dbReference type="PROSITE" id="PS51118"/>
    </source>
</evidence>
<organism evidence="5 6">
    <name type="scientific">Chitinophaga silvisoli</name>
    <dbReference type="NCBI Taxonomy" id="2291814"/>
    <lineage>
        <taxon>Bacteria</taxon>
        <taxon>Pseudomonadati</taxon>
        <taxon>Bacteroidota</taxon>
        <taxon>Chitinophagia</taxon>
        <taxon>Chitinophagales</taxon>
        <taxon>Chitinophagaceae</taxon>
        <taxon>Chitinophaga</taxon>
    </lineage>
</organism>
<keyword evidence="1" id="KW-0805">Transcription regulation</keyword>
<accession>A0A3E1NSB0</accession>
<name>A0A3E1NSB0_9BACT</name>